<dbReference type="Pfam" id="PF12756">
    <property type="entry name" value="zf-C2H2_2"/>
    <property type="match status" value="1"/>
</dbReference>
<feature type="domain" description="C2H2-type" evidence="6">
    <location>
        <begin position="120"/>
        <end position="144"/>
    </location>
</feature>
<evidence type="ECO:0000256" key="1">
    <source>
        <dbReference type="ARBA" id="ARBA00022723"/>
    </source>
</evidence>
<dbReference type="PANTHER" id="PTHR24379:SF121">
    <property type="entry name" value="C2H2-TYPE DOMAIN-CONTAINING PROTEIN"/>
    <property type="match status" value="1"/>
</dbReference>
<feature type="domain" description="C2H2-type" evidence="6">
    <location>
        <begin position="261"/>
        <end position="288"/>
    </location>
</feature>
<sequence>MKCVFCGQQFEDPAEYRQHMKTEHKKFNVVRSLSHVKGTDLYPKVDCSELACRICKKDFDDIKKIAVHLREEHNVKIVGDNLGLLVFKFGTNGWTCAECQENCLSLRVLSRHTATHYRSDICSECGKSYSSKRDLDRHILLIHAKLIQCTKCRIEFKTNQDLAKHRMESKMCWRYKCNVCNERFPGMVGKAKHIAEQHRETMNVIKCSSCPETFADRSRYRKHFIIAHTTKFACSFCDQRFMNSQPLKDHIAAFHTGAKDYVCDVCEKSFARKKSLAQHYWQHREDKRFKCDICCVQFNQKVSWKSHMRSRHPELVDF</sequence>
<feature type="domain" description="C2H2-type" evidence="6">
    <location>
        <begin position="1"/>
        <end position="24"/>
    </location>
</feature>
<accession>A0A8S4DTV0</accession>
<dbReference type="GO" id="GO:0008270">
    <property type="term" value="F:zinc ion binding"/>
    <property type="evidence" value="ECO:0007669"/>
    <property type="project" value="UniProtKB-KW"/>
</dbReference>
<comment type="caution">
    <text evidence="7">The sequence shown here is derived from an EMBL/GenBank/DDBJ whole genome shotgun (WGS) entry which is preliminary data.</text>
</comment>
<dbReference type="Proteomes" id="UP000653454">
    <property type="component" value="Unassembled WGS sequence"/>
</dbReference>
<dbReference type="SUPFAM" id="SSF57667">
    <property type="entry name" value="beta-beta-alpha zinc fingers"/>
    <property type="match status" value="4"/>
</dbReference>
<feature type="domain" description="C2H2-type" evidence="6">
    <location>
        <begin position="205"/>
        <end position="233"/>
    </location>
</feature>
<evidence type="ECO:0000313" key="7">
    <source>
        <dbReference type="EMBL" id="CAG9106345.1"/>
    </source>
</evidence>
<evidence type="ECO:0000259" key="6">
    <source>
        <dbReference type="PROSITE" id="PS50157"/>
    </source>
</evidence>
<dbReference type="Pfam" id="PF12874">
    <property type="entry name" value="zf-met"/>
    <property type="match status" value="2"/>
</dbReference>
<dbReference type="PROSITE" id="PS50157">
    <property type="entry name" value="ZINC_FINGER_C2H2_2"/>
    <property type="match status" value="5"/>
</dbReference>
<keyword evidence="1" id="KW-0479">Metal-binding</keyword>
<dbReference type="PANTHER" id="PTHR24379">
    <property type="entry name" value="KRAB AND ZINC FINGER DOMAIN-CONTAINING"/>
    <property type="match status" value="1"/>
</dbReference>
<feature type="domain" description="C2H2-type" evidence="6">
    <location>
        <begin position="232"/>
        <end position="260"/>
    </location>
</feature>
<name>A0A8S4DTV0_PLUXY</name>
<evidence type="ECO:0000256" key="5">
    <source>
        <dbReference type="PROSITE-ProRule" id="PRU00042"/>
    </source>
</evidence>
<evidence type="ECO:0000256" key="4">
    <source>
        <dbReference type="ARBA" id="ARBA00022833"/>
    </source>
</evidence>
<dbReference type="PROSITE" id="PS00028">
    <property type="entry name" value="ZINC_FINGER_C2H2_1"/>
    <property type="match status" value="7"/>
</dbReference>
<gene>
    <name evidence="7" type="ORF">PLXY2_LOCUS3647</name>
</gene>
<protein>
    <submittedName>
        <fullName evidence="7">(diamondback moth) hypothetical protein</fullName>
    </submittedName>
</protein>
<keyword evidence="8" id="KW-1185">Reference proteome</keyword>
<dbReference type="Pfam" id="PF00096">
    <property type="entry name" value="zf-C2H2"/>
    <property type="match status" value="1"/>
</dbReference>
<dbReference type="InterPro" id="IPR036236">
    <property type="entry name" value="Znf_C2H2_sf"/>
</dbReference>
<proteinExistence type="predicted"/>
<dbReference type="Gene3D" id="3.30.160.60">
    <property type="entry name" value="Classic Zinc Finger"/>
    <property type="match status" value="5"/>
</dbReference>
<keyword evidence="2" id="KW-0677">Repeat</keyword>
<dbReference type="AlphaFoldDB" id="A0A8S4DTV0"/>
<keyword evidence="3 5" id="KW-0863">Zinc-finger</keyword>
<dbReference type="SMART" id="SM00355">
    <property type="entry name" value="ZnF_C2H2"/>
    <property type="match status" value="10"/>
</dbReference>
<keyword evidence="4" id="KW-0862">Zinc</keyword>
<evidence type="ECO:0000256" key="3">
    <source>
        <dbReference type="ARBA" id="ARBA00022771"/>
    </source>
</evidence>
<organism evidence="7 8">
    <name type="scientific">Plutella xylostella</name>
    <name type="common">Diamondback moth</name>
    <name type="synonym">Plutella maculipennis</name>
    <dbReference type="NCBI Taxonomy" id="51655"/>
    <lineage>
        <taxon>Eukaryota</taxon>
        <taxon>Metazoa</taxon>
        <taxon>Ecdysozoa</taxon>
        <taxon>Arthropoda</taxon>
        <taxon>Hexapoda</taxon>
        <taxon>Insecta</taxon>
        <taxon>Pterygota</taxon>
        <taxon>Neoptera</taxon>
        <taxon>Endopterygota</taxon>
        <taxon>Lepidoptera</taxon>
        <taxon>Glossata</taxon>
        <taxon>Ditrysia</taxon>
        <taxon>Yponomeutoidea</taxon>
        <taxon>Plutellidae</taxon>
        <taxon>Plutella</taxon>
    </lineage>
</organism>
<evidence type="ECO:0000313" key="8">
    <source>
        <dbReference type="Proteomes" id="UP000653454"/>
    </source>
</evidence>
<dbReference type="EMBL" id="CAJHNJ030000009">
    <property type="protein sequence ID" value="CAG9106345.1"/>
    <property type="molecule type" value="Genomic_DNA"/>
</dbReference>
<dbReference type="InterPro" id="IPR013087">
    <property type="entry name" value="Znf_C2H2_type"/>
</dbReference>
<reference evidence="7" key="1">
    <citation type="submission" date="2020-11" db="EMBL/GenBank/DDBJ databases">
        <authorList>
            <person name="Whiteford S."/>
        </authorList>
    </citation>
    <scope>NUCLEOTIDE SEQUENCE</scope>
</reference>
<dbReference type="FunFam" id="3.30.160.60:FF:000624">
    <property type="entry name" value="zinc finger protein 697"/>
    <property type="match status" value="1"/>
</dbReference>
<dbReference type="InterPro" id="IPR041661">
    <property type="entry name" value="ZN622/Rei1/Reh1_Znf-C2H2"/>
</dbReference>
<evidence type="ECO:0000256" key="2">
    <source>
        <dbReference type="ARBA" id="ARBA00022737"/>
    </source>
</evidence>